<dbReference type="GO" id="GO:0005829">
    <property type="term" value="C:cytosol"/>
    <property type="evidence" value="ECO:0007669"/>
    <property type="project" value="TreeGrafter"/>
</dbReference>
<evidence type="ECO:0000256" key="2">
    <source>
        <dbReference type="HAMAP-Rule" id="MF_00758"/>
    </source>
</evidence>
<dbReference type="PANTHER" id="PTHR30327">
    <property type="entry name" value="UNCHARACTERIZED PROTEIN YQGE"/>
    <property type="match status" value="1"/>
</dbReference>
<gene>
    <name evidence="3" type="ORF">DMENIID0002_13110</name>
</gene>
<evidence type="ECO:0000256" key="1">
    <source>
        <dbReference type="ARBA" id="ARBA00009600"/>
    </source>
</evidence>
<dbReference type="EMBL" id="AP029170">
    <property type="protein sequence ID" value="BFD46665.1"/>
    <property type="molecule type" value="Genomic_DNA"/>
</dbReference>
<reference evidence="3" key="1">
    <citation type="submission" date="2024-01" db="EMBL/GenBank/DDBJ databases">
        <title>Sequencing the genomes of a sandfly, Sergentomyia squamirostris, and its two endosymbionts.</title>
        <authorList>
            <person name="Itokawa K."/>
            <person name="Sanjoba C."/>
        </authorList>
    </citation>
    <scope>NUCLEOTIDE SEQUENCE</scope>
    <source>
        <strain evidence="3">RiSSQ</strain>
    </source>
</reference>
<dbReference type="InterPro" id="IPR003774">
    <property type="entry name" value="AlgH-like"/>
</dbReference>
<dbReference type="Gene3D" id="3.40.1740.10">
    <property type="entry name" value="VC0467-like"/>
    <property type="match status" value="1"/>
</dbReference>
<accession>A0AAT9GA70</accession>
<comment type="similarity">
    <text evidence="1 2">Belongs to the UPF0301 (AlgH) family.</text>
</comment>
<dbReference type="HAMAP" id="MF_00758">
    <property type="entry name" value="UPF0301"/>
    <property type="match status" value="1"/>
</dbReference>
<dbReference type="SUPFAM" id="SSF143456">
    <property type="entry name" value="VC0467-like"/>
    <property type="match status" value="1"/>
</dbReference>
<dbReference type="AlphaFoldDB" id="A0AAT9GA70"/>
<dbReference type="PANTHER" id="PTHR30327:SF1">
    <property type="entry name" value="UPF0301 PROTEIN YQGE"/>
    <property type="match status" value="1"/>
</dbReference>
<dbReference type="Pfam" id="PF02622">
    <property type="entry name" value="DUF179"/>
    <property type="match status" value="1"/>
</dbReference>
<evidence type="ECO:0000313" key="3">
    <source>
        <dbReference type="EMBL" id="BFD46665.1"/>
    </source>
</evidence>
<name>A0AAT9GA70_9RICK</name>
<organism evidence="3">
    <name type="scientific">Candidatus Tisiphia endosymbiont of Sergentomyia squamirostris</name>
    <dbReference type="NCBI Taxonomy" id="3113639"/>
    <lineage>
        <taxon>Bacteria</taxon>
        <taxon>Pseudomonadati</taxon>
        <taxon>Pseudomonadota</taxon>
        <taxon>Alphaproteobacteria</taxon>
        <taxon>Rickettsiales</taxon>
        <taxon>Rickettsiaceae</taxon>
        <taxon>Rickettsieae</taxon>
        <taxon>Candidatus Tisiphia</taxon>
    </lineage>
</organism>
<protein>
    <recommendedName>
        <fullName evidence="2">UPF0301 protein DMENIID0002_13110</fullName>
    </recommendedName>
</protein>
<proteinExistence type="inferred from homology"/>
<sequence length="190" mass="21563">MSVNDKIFDNLSGKVLIATPYMLDGIFNKSLIYMLSHTAEGAMGLIFNNLVNHIEVKSFFKISDDQVDSNIMMPIYLGGPVEHERGFFLHSDDYDENLLLKFQNHLAVSSNPKIPHDIASGHGPKNSLFIIGYTAWKAGQLETEIKENLWIITKCDKEFIFSDHPENKWHNALHNLGIKESHFTSRMANA</sequence>
<dbReference type="NCBIfam" id="NF001268">
    <property type="entry name" value="PRK00228.1-4"/>
    <property type="match status" value="1"/>
</dbReference>